<name>A0ACB9AXM0_ARCLA</name>
<evidence type="ECO:0000313" key="1">
    <source>
        <dbReference type="EMBL" id="KAI3714997.1"/>
    </source>
</evidence>
<dbReference type="Proteomes" id="UP001055879">
    <property type="component" value="Linkage Group LG07"/>
</dbReference>
<reference evidence="2" key="1">
    <citation type="journal article" date="2022" name="Mol. Ecol. Resour.">
        <title>The genomes of chicory, endive, great burdock and yacon provide insights into Asteraceae palaeo-polyploidization history and plant inulin production.</title>
        <authorList>
            <person name="Fan W."/>
            <person name="Wang S."/>
            <person name="Wang H."/>
            <person name="Wang A."/>
            <person name="Jiang F."/>
            <person name="Liu H."/>
            <person name="Zhao H."/>
            <person name="Xu D."/>
            <person name="Zhang Y."/>
        </authorList>
    </citation>
    <scope>NUCLEOTIDE SEQUENCE [LARGE SCALE GENOMIC DNA]</scope>
    <source>
        <strain evidence="2">cv. Niubang</strain>
    </source>
</reference>
<sequence length="88" mass="9775">MDTCLQQGRTHVFSKDGHRSSARYKALKIKKSLVAEEIFGLLKTERSSALKTEGSSALKTKKSSASEDVFGRRRLRPNRSSAEEVFGS</sequence>
<evidence type="ECO:0000313" key="2">
    <source>
        <dbReference type="Proteomes" id="UP001055879"/>
    </source>
</evidence>
<reference evidence="1 2" key="2">
    <citation type="journal article" date="2022" name="Mol. Ecol. Resour.">
        <title>The genomes of chicory, endive, great burdock and yacon provide insights into Asteraceae paleo-polyploidization history and plant inulin production.</title>
        <authorList>
            <person name="Fan W."/>
            <person name="Wang S."/>
            <person name="Wang H."/>
            <person name="Wang A."/>
            <person name="Jiang F."/>
            <person name="Liu H."/>
            <person name="Zhao H."/>
            <person name="Xu D."/>
            <person name="Zhang Y."/>
        </authorList>
    </citation>
    <scope>NUCLEOTIDE SEQUENCE [LARGE SCALE GENOMIC DNA]</scope>
    <source>
        <strain evidence="2">cv. Niubang</strain>
    </source>
</reference>
<protein>
    <submittedName>
        <fullName evidence="1">Uncharacterized protein</fullName>
    </submittedName>
</protein>
<dbReference type="EMBL" id="CM042053">
    <property type="protein sequence ID" value="KAI3714997.1"/>
    <property type="molecule type" value="Genomic_DNA"/>
</dbReference>
<keyword evidence="2" id="KW-1185">Reference proteome</keyword>
<organism evidence="1 2">
    <name type="scientific">Arctium lappa</name>
    <name type="common">Greater burdock</name>
    <name type="synonym">Lappa major</name>
    <dbReference type="NCBI Taxonomy" id="4217"/>
    <lineage>
        <taxon>Eukaryota</taxon>
        <taxon>Viridiplantae</taxon>
        <taxon>Streptophyta</taxon>
        <taxon>Embryophyta</taxon>
        <taxon>Tracheophyta</taxon>
        <taxon>Spermatophyta</taxon>
        <taxon>Magnoliopsida</taxon>
        <taxon>eudicotyledons</taxon>
        <taxon>Gunneridae</taxon>
        <taxon>Pentapetalae</taxon>
        <taxon>asterids</taxon>
        <taxon>campanulids</taxon>
        <taxon>Asterales</taxon>
        <taxon>Asteraceae</taxon>
        <taxon>Carduoideae</taxon>
        <taxon>Cardueae</taxon>
        <taxon>Arctiinae</taxon>
        <taxon>Arctium</taxon>
    </lineage>
</organism>
<proteinExistence type="predicted"/>
<gene>
    <name evidence="1" type="ORF">L6452_21960</name>
</gene>
<comment type="caution">
    <text evidence="1">The sequence shown here is derived from an EMBL/GenBank/DDBJ whole genome shotgun (WGS) entry which is preliminary data.</text>
</comment>
<accession>A0ACB9AXM0</accession>